<dbReference type="PANTHER" id="PTHR21310">
    <property type="entry name" value="AMINOGLYCOSIDE PHOSPHOTRANSFERASE-RELATED-RELATED"/>
    <property type="match status" value="1"/>
</dbReference>
<proteinExistence type="predicted"/>
<comment type="caution">
    <text evidence="1">The sequence shown here is derived from an EMBL/GenBank/DDBJ whole genome shotgun (WGS) entry which is preliminary data.</text>
</comment>
<evidence type="ECO:0008006" key="3">
    <source>
        <dbReference type="Google" id="ProtNLM"/>
    </source>
</evidence>
<accession>A0AAN6SQS0</accession>
<gene>
    <name evidence="1" type="ORF">C8A01DRAFT_46964</name>
</gene>
<evidence type="ECO:0000313" key="1">
    <source>
        <dbReference type="EMBL" id="KAK4039634.1"/>
    </source>
</evidence>
<dbReference type="SUPFAM" id="SSF56112">
    <property type="entry name" value="Protein kinase-like (PK-like)"/>
    <property type="match status" value="1"/>
</dbReference>
<evidence type="ECO:0000313" key="2">
    <source>
        <dbReference type="Proteomes" id="UP001303115"/>
    </source>
</evidence>
<dbReference type="AlphaFoldDB" id="A0AAN6SQS0"/>
<protein>
    <recommendedName>
        <fullName evidence="3">Aminoglycoside phosphotransferase domain-containing protein</fullName>
    </recommendedName>
</protein>
<dbReference type="InterPro" id="IPR011009">
    <property type="entry name" value="Kinase-like_dom_sf"/>
</dbReference>
<name>A0AAN6SQS0_9PEZI</name>
<dbReference type="Proteomes" id="UP001303115">
    <property type="component" value="Unassembled WGS sequence"/>
</dbReference>
<dbReference type="InterPro" id="IPR051678">
    <property type="entry name" value="AGP_Transferase"/>
</dbReference>
<sequence length="452" mass="52109">MDFDENLELLAEHRYLQWLDLLQTRQVQIPEWATSFHPQRLSCSIVLPTLYGSYNFGIPVAFSNGEEWFVRFPLRGKTSAEHLDEKVASEVAALKLLRAHTDIPVPEVKAWGLARENKLGVGPFIIEEFIHGERLEPILSNPDDKDSCLLDGKLDDGKVNTIYKQLARFQLQLFNLNFEHIGSLVGGSSRLQPPLTMAANMMACLSGANVLAPLRQELSTTEDYFEHVWNQYWQQFATQRRSCAKDPVADGKANYIFHQVLKTLIKRHVWPEYSKGPFKLHCDDIGPANMLVNNVQELKIVEVVDVEWSYIAPVQLATVPWWILQERPDSWPFDITRRDMFPKYSDKFRRILEEEEALMPAVQGPRLSELVKRSEEDGSMWLHMLVVTTPDWVELAAEVRGRGEVQSLVARKLEENERYWSVVRETRKMVEEVKDGKRTHQDVIDHVEAAYG</sequence>
<organism evidence="1 2">
    <name type="scientific">Parachaetomium inaequale</name>
    <dbReference type="NCBI Taxonomy" id="2588326"/>
    <lineage>
        <taxon>Eukaryota</taxon>
        <taxon>Fungi</taxon>
        <taxon>Dikarya</taxon>
        <taxon>Ascomycota</taxon>
        <taxon>Pezizomycotina</taxon>
        <taxon>Sordariomycetes</taxon>
        <taxon>Sordariomycetidae</taxon>
        <taxon>Sordariales</taxon>
        <taxon>Chaetomiaceae</taxon>
        <taxon>Parachaetomium</taxon>
    </lineage>
</organism>
<keyword evidence="2" id="KW-1185">Reference proteome</keyword>
<reference evidence="2" key="1">
    <citation type="journal article" date="2023" name="Mol. Phylogenet. Evol.">
        <title>Genome-scale phylogeny and comparative genomics of the fungal order Sordariales.</title>
        <authorList>
            <person name="Hensen N."/>
            <person name="Bonometti L."/>
            <person name="Westerberg I."/>
            <person name="Brannstrom I.O."/>
            <person name="Guillou S."/>
            <person name="Cros-Aarteil S."/>
            <person name="Calhoun S."/>
            <person name="Haridas S."/>
            <person name="Kuo A."/>
            <person name="Mondo S."/>
            <person name="Pangilinan J."/>
            <person name="Riley R."/>
            <person name="LaButti K."/>
            <person name="Andreopoulos B."/>
            <person name="Lipzen A."/>
            <person name="Chen C."/>
            <person name="Yan M."/>
            <person name="Daum C."/>
            <person name="Ng V."/>
            <person name="Clum A."/>
            <person name="Steindorff A."/>
            <person name="Ohm R.A."/>
            <person name="Martin F."/>
            <person name="Silar P."/>
            <person name="Natvig D.O."/>
            <person name="Lalanne C."/>
            <person name="Gautier V."/>
            <person name="Ament-Velasquez S.L."/>
            <person name="Kruys A."/>
            <person name="Hutchinson M.I."/>
            <person name="Powell A.J."/>
            <person name="Barry K."/>
            <person name="Miller A.N."/>
            <person name="Grigoriev I.V."/>
            <person name="Debuchy R."/>
            <person name="Gladieux P."/>
            <person name="Hiltunen Thoren M."/>
            <person name="Johannesson H."/>
        </authorList>
    </citation>
    <scope>NUCLEOTIDE SEQUENCE [LARGE SCALE GENOMIC DNA]</scope>
    <source>
        <strain evidence="2">CBS 284.82</strain>
    </source>
</reference>
<dbReference type="PANTHER" id="PTHR21310:SF37">
    <property type="entry name" value="AMINOGLYCOSIDE PHOSPHOTRANSFERASE DOMAIN-CONTAINING PROTEIN"/>
    <property type="match status" value="1"/>
</dbReference>
<dbReference type="EMBL" id="MU854396">
    <property type="protein sequence ID" value="KAK4039634.1"/>
    <property type="molecule type" value="Genomic_DNA"/>
</dbReference>